<evidence type="ECO:0000256" key="4">
    <source>
        <dbReference type="ARBA" id="ARBA00023098"/>
    </source>
</evidence>
<dbReference type="InterPro" id="IPR029058">
    <property type="entry name" value="AB_hydrolase_fold"/>
</dbReference>
<name>A0A9P4HXV2_9PEZI</name>
<evidence type="ECO:0000313" key="7">
    <source>
        <dbReference type="EMBL" id="KAF2091235.1"/>
    </source>
</evidence>
<protein>
    <recommendedName>
        <fullName evidence="1">1-alkyl-2-acetylglycerophosphocholine esterase</fullName>
        <ecNumber evidence="1">3.1.1.47</ecNumber>
    </recommendedName>
</protein>
<evidence type="ECO:0000256" key="5">
    <source>
        <dbReference type="PIRSR" id="PIRSR018169-1"/>
    </source>
</evidence>
<feature type="region of interest" description="Disordered" evidence="6">
    <location>
        <begin position="143"/>
        <end position="171"/>
    </location>
</feature>
<dbReference type="OrthoDB" id="2363873at2759"/>
<dbReference type="GO" id="GO:0003847">
    <property type="term" value="F:1-alkyl-2-acetylglycerophosphocholine esterase activity"/>
    <property type="evidence" value="ECO:0007669"/>
    <property type="project" value="UniProtKB-EC"/>
</dbReference>
<dbReference type="GO" id="GO:0016042">
    <property type="term" value="P:lipid catabolic process"/>
    <property type="evidence" value="ECO:0007669"/>
    <property type="project" value="UniProtKB-KW"/>
</dbReference>
<dbReference type="InterPro" id="IPR016715">
    <property type="entry name" value="PAF_acetylhydro_eukaryote"/>
</dbReference>
<keyword evidence="3" id="KW-0442">Lipid degradation</keyword>
<dbReference type="PANTHER" id="PTHR10272">
    <property type="entry name" value="PLATELET-ACTIVATING FACTOR ACETYLHYDROLASE"/>
    <property type="match status" value="1"/>
</dbReference>
<proteinExistence type="predicted"/>
<reference evidence="7" key="1">
    <citation type="journal article" date="2020" name="Stud. Mycol.">
        <title>101 Dothideomycetes genomes: a test case for predicting lifestyles and emergence of pathogens.</title>
        <authorList>
            <person name="Haridas S."/>
            <person name="Albert R."/>
            <person name="Binder M."/>
            <person name="Bloem J."/>
            <person name="Labutti K."/>
            <person name="Salamov A."/>
            <person name="Andreopoulos B."/>
            <person name="Baker S."/>
            <person name="Barry K."/>
            <person name="Bills G."/>
            <person name="Bluhm B."/>
            <person name="Cannon C."/>
            <person name="Castanera R."/>
            <person name="Culley D."/>
            <person name="Daum C."/>
            <person name="Ezra D."/>
            <person name="Gonzalez J."/>
            <person name="Henrissat B."/>
            <person name="Kuo A."/>
            <person name="Liang C."/>
            <person name="Lipzen A."/>
            <person name="Lutzoni F."/>
            <person name="Magnuson J."/>
            <person name="Mondo S."/>
            <person name="Nolan M."/>
            <person name="Ohm R."/>
            <person name="Pangilinan J."/>
            <person name="Park H.-J."/>
            <person name="Ramirez L."/>
            <person name="Alfaro M."/>
            <person name="Sun H."/>
            <person name="Tritt A."/>
            <person name="Yoshinaga Y."/>
            <person name="Zwiers L.-H."/>
            <person name="Turgeon B."/>
            <person name="Goodwin S."/>
            <person name="Spatafora J."/>
            <person name="Crous P."/>
            <person name="Grigoriev I."/>
        </authorList>
    </citation>
    <scope>NUCLEOTIDE SEQUENCE</scope>
    <source>
        <strain evidence="7">CBS 121410</strain>
    </source>
</reference>
<dbReference type="SUPFAM" id="SSF53474">
    <property type="entry name" value="alpha/beta-Hydrolases"/>
    <property type="match status" value="2"/>
</dbReference>
<gene>
    <name evidence="7" type="ORF">K490DRAFT_10182</name>
</gene>
<accession>A0A9P4HXV2</accession>
<dbReference type="EMBL" id="ML978712">
    <property type="protein sequence ID" value="KAF2091235.1"/>
    <property type="molecule type" value="Genomic_DNA"/>
</dbReference>
<dbReference type="AlphaFoldDB" id="A0A9P4HXV2"/>
<organism evidence="7 8">
    <name type="scientific">Saccharata proteae CBS 121410</name>
    <dbReference type="NCBI Taxonomy" id="1314787"/>
    <lineage>
        <taxon>Eukaryota</taxon>
        <taxon>Fungi</taxon>
        <taxon>Dikarya</taxon>
        <taxon>Ascomycota</taxon>
        <taxon>Pezizomycotina</taxon>
        <taxon>Dothideomycetes</taxon>
        <taxon>Dothideomycetes incertae sedis</taxon>
        <taxon>Botryosphaeriales</taxon>
        <taxon>Saccharataceae</taxon>
        <taxon>Saccharata</taxon>
    </lineage>
</organism>
<keyword evidence="4" id="KW-0443">Lipid metabolism</keyword>
<dbReference type="Pfam" id="PF03403">
    <property type="entry name" value="PAF-AH_p_II"/>
    <property type="match status" value="1"/>
</dbReference>
<evidence type="ECO:0000256" key="2">
    <source>
        <dbReference type="ARBA" id="ARBA00022801"/>
    </source>
</evidence>
<keyword evidence="2" id="KW-0378">Hydrolase</keyword>
<keyword evidence="8" id="KW-1185">Reference proteome</keyword>
<dbReference type="PIRSF" id="PIRSF018169">
    <property type="entry name" value="PAF_acetylhydrolase"/>
    <property type="match status" value="1"/>
</dbReference>
<evidence type="ECO:0000313" key="8">
    <source>
        <dbReference type="Proteomes" id="UP000799776"/>
    </source>
</evidence>
<feature type="active site" description="Nucleophile" evidence="5">
    <location>
        <position position="347"/>
    </location>
</feature>
<dbReference type="EC" id="3.1.1.47" evidence="1"/>
<evidence type="ECO:0000256" key="1">
    <source>
        <dbReference type="ARBA" id="ARBA00013201"/>
    </source>
</evidence>
<dbReference type="Gene3D" id="3.40.50.1820">
    <property type="entry name" value="alpha/beta hydrolase"/>
    <property type="match status" value="1"/>
</dbReference>
<feature type="non-terminal residue" evidence="7">
    <location>
        <position position="548"/>
    </location>
</feature>
<sequence length="548" mass="61234">GKIPHARKPKTRPPDSFRDKLGFLHGTLPKYSGPYSVGIMDIEVPAENPRTFSHIKRHGQHILKLETVLMAVYYPSAFGSGQGRDPAGYKHWSRETWLPRPRAKVAKGYGKFAGLGDVAIPWFAATTMLTKIPAYRNAKPARHWPPCDNLQHGGPNVKNESGPPPEGEREEPQFPLLIFSHGLGGNRTAYSSVCGEFASYGFVVCAIEHRDGSGPRTYVNHPPEGVGSMEEREKHDHIDHSEKQHEKGYNKVDYIFPKYNPMDTSPNNDQGVDRELRNAQIHLRLAEIEEAYKVLCSISSGDGASVAARNLRRKGYIGSSSRGLEGVDWDGWKDRVHLTQVTMVGHSFGAATTVEMLRNADRFQWCSQGIIYDIWGAAVKPAECSPHHRIHAPLLGINSEAFMYWPQNFEAVTSLINEARDQGAPAWLLTVRGTVHISQSDFSILYPHVCSLLLKQTANPKRAMDLNINASLEFLKLALPGSRSAIIDRTMTNEHLLQLPVLDGQLPDLHRPDDKWIAARLKIPHEFRNRVTPSLARKVKRKMGEGEG</sequence>
<feature type="active site" description="Charge relay system" evidence="5">
    <location>
        <position position="436"/>
    </location>
</feature>
<feature type="non-terminal residue" evidence="7">
    <location>
        <position position="1"/>
    </location>
</feature>
<evidence type="ECO:0000256" key="6">
    <source>
        <dbReference type="SAM" id="MobiDB-lite"/>
    </source>
</evidence>
<feature type="active site" description="Charge relay system" evidence="5">
    <location>
        <position position="373"/>
    </location>
</feature>
<evidence type="ECO:0000256" key="3">
    <source>
        <dbReference type="ARBA" id="ARBA00022963"/>
    </source>
</evidence>
<dbReference type="Proteomes" id="UP000799776">
    <property type="component" value="Unassembled WGS sequence"/>
</dbReference>
<dbReference type="PANTHER" id="PTHR10272:SF0">
    <property type="entry name" value="PLATELET-ACTIVATING FACTOR ACETYLHYDROLASE"/>
    <property type="match status" value="1"/>
</dbReference>
<comment type="caution">
    <text evidence="7">The sequence shown here is derived from an EMBL/GenBank/DDBJ whole genome shotgun (WGS) entry which is preliminary data.</text>
</comment>